<dbReference type="InterPro" id="IPR036236">
    <property type="entry name" value="Znf_C2H2_sf"/>
</dbReference>
<dbReference type="SUPFAM" id="SSF57667">
    <property type="entry name" value="beta-beta-alpha zinc fingers"/>
    <property type="match status" value="1"/>
</dbReference>
<evidence type="ECO:0000259" key="2">
    <source>
        <dbReference type="PROSITE" id="PS00028"/>
    </source>
</evidence>
<evidence type="ECO:0000256" key="1">
    <source>
        <dbReference type="SAM" id="MobiDB-lite"/>
    </source>
</evidence>
<reference evidence="3 4" key="1">
    <citation type="journal article" date="2024" name="IMA Fungus">
        <title>IMA Genome - F19 : A genome assembly and annotation guide to empower mycologists, including annotated draft genome sequences of Ceratocystis pirilliformis, Diaporthe australafricana, Fusarium ophioides, Paecilomyces lecythidis, and Sporothrix stenoceras.</title>
        <authorList>
            <person name="Aylward J."/>
            <person name="Wilson A.M."/>
            <person name="Visagie C.M."/>
            <person name="Spraker J."/>
            <person name="Barnes I."/>
            <person name="Buitendag C."/>
            <person name="Ceriani C."/>
            <person name="Del Mar Angel L."/>
            <person name="du Plessis D."/>
            <person name="Fuchs T."/>
            <person name="Gasser K."/>
            <person name="Kramer D."/>
            <person name="Li W."/>
            <person name="Munsamy K."/>
            <person name="Piso A."/>
            <person name="Price J.L."/>
            <person name="Sonnekus B."/>
            <person name="Thomas C."/>
            <person name="van der Nest A."/>
            <person name="van Dijk A."/>
            <person name="van Heerden A."/>
            <person name="van Vuuren N."/>
            <person name="Yilmaz N."/>
            <person name="Duong T.A."/>
            <person name="van der Merwe N.A."/>
            <person name="Wingfield M.J."/>
            <person name="Wingfield B.D."/>
        </authorList>
    </citation>
    <scope>NUCLEOTIDE SEQUENCE [LARGE SCALE GENOMIC DNA]</scope>
    <source>
        <strain evidence="3 4">CMW 18300</strain>
    </source>
</reference>
<dbReference type="Gene3D" id="3.30.160.60">
    <property type="entry name" value="Classic Zinc Finger"/>
    <property type="match status" value="1"/>
</dbReference>
<dbReference type="EMBL" id="JAWRVE010000138">
    <property type="protein sequence ID" value="KAL1854494.1"/>
    <property type="molecule type" value="Genomic_DNA"/>
</dbReference>
<feature type="compositionally biased region" description="Low complexity" evidence="1">
    <location>
        <begin position="178"/>
        <end position="200"/>
    </location>
</feature>
<evidence type="ECO:0000313" key="3">
    <source>
        <dbReference type="EMBL" id="KAL1854494.1"/>
    </source>
</evidence>
<feature type="domain" description="C2H2-type" evidence="2">
    <location>
        <begin position="207"/>
        <end position="227"/>
    </location>
</feature>
<name>A0ABR3W6L2_9PEZI</name>
<comment type="caution">
    <text evidence="3">The sequence shown here is derived from an EMBL/GenBank/DDBJ whole genome shotgun (WGS) entry which is preliminary data.</text>
</comment>
<gene>
    <name evidence="3" type="ORF">Daus18300_011415</name>
</gene>
<keyword evidence="4" id="KW-1185">Reference proteome</keyword>
<protein>
    <recommendedName>
        <fullName evidence="2">C2H2-type domain-containing protein</fullName>
    </recommendedName>
</protein>
<accession>A0ABR3W6L2</accession>
<feature type="region of interest" description="Disordered" evidence="1">
    <location>
        <begin position="173"/>
        <end position="200"/>
    </location>
</feature>
<evidence type="ECO:0000313" key="4">
    <source>
        <dbReference type="Proteomes" id="UP001583177"/>
    </source>
</evidence>
<dbReference type="InterPro" id="IPR013087">
    <property type="entry name" value="Znf_C2H2_type"/>
</dbReference>
<organism evidence="3 4">
    <name type="scientific">Diaporthe australafricana</name>
    <dbReference type="NCBI Taxonomy" id="127596"/>
    <lineage>
        <taxon>Eukaryota</taxon>
        <taxon>Fungi</taxon>
        <taxon>Dikarya</taxon>
        <taxon>Ascomycota</taxon>
        <taxon>Pezizomycotina</taxon>
        <taxon>Sordariomycetes</taxon>
        <taxon>Sordariomycetidae</taxon>
        <taxon>Diaporthales</taxon>
        <taxon>Diaporthaceae</taxon>
        <taxon>Diaporthe</taxon>
    </lineage>
</organism>
<sequence>METNTTFASYDMALDNIDPAEIEQLLRQMEWEQLTGQQIFAAPEYDTTNFEQSLSPLSGFASPSSMTTGSTNQSPTVPMLDYDMSYPMDPFMEGPESLFPELMDHSINMCPDWVGSAVEGYSGPVPTSNDAQLEAKTPSLYPMNSQPYPTASSDTTIYDNTPALSQYLTTEPPTVTAQTSNPTPSSSTTSPQQPTVAANTTSTTLTCPHCRATLTEKTKLKVHINKHTKPFRCAAEGCGYATAEKKSLQRHLVAKSKFDEEHRAAAQIEGVKGVRRGCARPGCTYTTVREDNLSRHMKTCTQ</sequence>
<dbReference type="PROSITE" id="PS00028">
    <property type="entry name" value="ZINC_FINGER_C2H2_1"/>
    <property type="match status" value="1"/>
</dbReference>
<dbReference type="SMART" id="SM00355">
    <property type="entry name" value="ZnF_C2H2"/>
    <property type="match status" value="3"/>
</dbReference>
<dbReference type="Proteomes" id="UP001583177">
    <property type="component" value="Unassembled WGS sequence"/>
</dbReference>
<proteinExistence type="predicted"/>